<dbReference type="EMBL" id="AE015929">
    <property type="protein sequence ID" value="AAO03766.1"/>
    <property type="molecule type" value="Genomic_DNA"/>
</dbReference>
<reference evidence="1 2" key="1">
    <citation type="journal article" date="2003" name="Mol. Microbiol.">
        <title>Genome-based analysis of virulence genes in a non-biofilm-forming Staphylococcus epidermidis strain (ATCC 12228).</title>
        <authorList>
            <person name="Zhang Y.Q."/>
            <person name="Ren S.X."/>
            <person name="Li H.L."/>
            <person name="Wang Y.X."/>
            <person name="Fu G."/>
            <person name="Yang J."/>
            <person name="Qin Z.Q."/>
            <person name="Miao Y.G."/>
            <person name="Wang W.Y."/>
            <person name="Chen R.S."/>
            <person name="Shen Y."/>
            <person name="Chen Z."/>
            <person name="Yuan Z.H."/>
            <person name="Zhao G.P."/>
            <person name="Qu D."/>
            <person name="Danchin A."/>
            <person name="Wen Y.M."/>
        </authorList>
    </citation>
    <scope>NUCLEOTIDE SEQUENCE [LARGE SCALE GENOMIC DNA]</scope>
    <source>
        <strain evidence="2">ATCC 12228 / FDA PCI 1200</strain>
    </source>
</reference>
<dbReference type="Proteomes" id="UP000001411">
    <property type="component" value="Chromosome"/>
</dbReference>
<name>A0A0H2VEQ9_STAES</name>
<dbReference type="KEGG" id="sep:SE_0169"/>
<dbReference type="AlphaFoldDB" id="A0A0H2VEQ9"/>
<accession>A0A0H2VEQ9</accession>
<proteinExistence type="predicted"/>
<gene>
    <name evidence="1" type="ordered locus">SE_0169</name>
</gene>
<dbReference type="PATRIC" id="fig|176280.10.peg.155"/>
<evidence type="ECO:0000313" key="1">
    <source>
        <dbReference type="EMBL" id="AAO03766.1"/>
    </source>
</evidence>
<evidence type="ECO:0000313" key="2">
    <source>
        <dbReference type="Proteomes" id="UP000001411"/>
    </source>
</evidence>
<sequence>MKKVLIISMALNLCLFGKYKELKRKNELLKVDVEDIKDTKYRD</sequence>
<dbReference type="HOGENOM" id="CLU_3239929_0_0_9"/>
<organism evidence="1 2">
    <name type="scientific">Staphylococcus epidermidis (strain ATCC 12228 / FDA PCI 1200)</name>
    <dbReference type="NCBI Taxonomy" id="176280"/>
    <lineage>
        <taxon>Bacteria</taxon>
        <taxon>Bacillati</taxon>
        <taxon>Bacillota</taxon>
        <taxon>Bacilli</taxon>
        <taxon>Bacillales</taxon>
        <taxon>Staphylococcaceae</taxon>
        <taxon>Staphylococcus</taxon>
    </lineage>
</organism>
<dbReference type="RefSeq" id="WP_002469222.1">
    <property type="nucleotide sequence ID" value="NC_004461.1"/>
</dbReference>
<protein>
    <submittedName>
        <fullName evidence="1">Uncharacterized protein</fullName>
    </submittedName>
</protein>